<dbReference type="Proteomes" id="UP000294813">
    <property type="component" value="Unassembled WGS sequence"/>
</dbReference>
<feature type="transmembrane region" description="Helical" evidence="5">
    <location>
        <begin position="98"/>
        <end position="118"/>
    </location>
</feature>
<evidence type="ECO:0000313" key="7">
    <source>
        <dbReference type="Proteomes" id="UP000294813"/>
    </source>
</evidence>
<dbReference type="PANTHER" id="PTHR38452">
    <property type="entry name" value="UPF0756 MEMBRANE PROTEIN YEAL"/>
    <property type="match status" value="1"/>
</dbReference>
<feature type="transmembrane region" description="Helical" evidence="5">
    <location>
        <begin position="45"/>
        <end position="66"/>
    </location>
</feature>
<dbReference type="InterPro" id="IPR007382">
    <property type="entry name" value="UPF0756_TM"/>
</dbReference>
<sequence>MLLKKKRARRPRELPCRKGFRMHGGTVLLALVVLLGIVARSPLTSVGAAAILLLQLMSGQTWLNWIEHRGVEIGLLFLTLAMLAPFATGKIAGADVLAAMKSWPGIIALTGGVIATHLNKQGIELLSGDPQLIIGMIVGSLLGIVFFGGIPVGPLMAGGLTALFLQLYSWLTRG</sequence>
<keyword evidence="7" id="KW-1185">Reference proteome</keyword>
<dbReference type="HAMAP" id="MF_01874">
    <property type="entry name" value="UPF0756"/>
    <property type="match status" value="1"/>
</dbReference>
<dbReference type="EMBL" id="SLXT01000014">
    <property type="protein sequence ID" value="TCP63874.1"/>
    <property type="molecule type" value="Genomic_DNA"/>
</dbReference>
<feature type="transmembrane region" description="Helical" evidence="5">
    <location>
        <begin position="20"/>
        <end position="39"/>
    </location>
</feature>
<dbReference type="GO" id="GO:0005886">
    <property type="term" value="C:plasma membrane"/>
    <property type="evidence" value="ECO:0007669"/>
    <property type="project" value="UniProtKB-SubCell"/>
</dbReference>
<protein>
    <recommendedName>
        <fullName evidence="5">UPF0756 membrane protein EDD73_11421</fullName>
    </recommendedName>
</protein>
<keyword evidence="4 5" id="KW-0472">Membrane</keyword>
<proteinExistence type="inferred from homology"/>
<evidence type="ECO:0000256" key="2">
    <source>
        <dbReference type="ARBA" id="ARBA00022692"/>
    </source>
</evidence>
<organism evidence="6 7">
    <name type="scientific">Heliophilum fasciatum</name>
    <dbReference type="NCBI Taxonomy" id="35700"/>
    <lineage>
        <taxon>Bacteria</taxon>
        <taxon>Bacillati</taxon>
        <taxon>Bacillota</taxon>
        <taxon>Clostridia</taxon>
        <taxon>Eubacteriales</taxon>
        <taxon>Heliobacteriaceae</taxon>
        <taxon>Heliophilum</taxon>
    </lineage>
</organism>
<comment type="similarity">
    <text evidence="5">Belongs to the UPF0756 family.</text>
</comment>
<gene>
    <name evidence="6" type="ORF">EDD73_11421</name>
</gene>
<dbReference type="PANTHER" id="PTHR38452:SF1">
    <property type="entry name" value="UPF0756 MEMBRANE PROTEIN YEAL"/>
    <property type="match status" value="1"/>
</dbReference>
<evidence type="ECO:0000313" key="6">
    <source>
        <dbReference type="EMBL" id="TCP63874.1"/>
    </source>
</evidence>
<keyword evidence="2 5" id="KW-0812">Transmembrane</keyword>
<reference evidence="6 7" key="1">
    <citation type="submission" date="2019-03" db="EMBL/GenBank/DDBJ databases">
        <title>Genomic Encyclopedia of Type Strains, Phase IV (KMG-IV): sequencing the most valuable type-strain genomes for metagenomic binning, comparative biology and taxonomic classification.</title>
        <authorList>
            <person name="Goeker M."/>
        </authorList>
    </citation>
    <scope>NUCLEOTIDE SEQUENCE [LARGE SCALE GENOMIC DNA]</scope>
    <source>
        <strain evidence="6 7">DSM 11170</strain>
    </source>
</reference>
<evidence type="ECO:0000256" key="5">
    <source>
        <dbReference type="HAMAP-Rule" id="MF_01874"/>
    </source>
</evidence>
<comment type="subcellular location">
    <subcellularLocation>
        <location evidence="5">Cell membrane</location>
        <topology evidence="5">Multi-pass membrane protein</topology>
    </subcellularLocation>
</comment>
<dbReference type="Pfam" id="PF04284">
    <property type="entry name" value="DUF441"/>
    <property type="match status" value="1"/>
</dbReference>
<comment type="caution">
    <text evidence="6">The sequence shown here is derived from an EMBL/GenBank/DDBJ whole genome shotgun (WGS) entry which is preliminary data.</text>
</comment>
<feature type="transmembrane region" description="Helical" evidence="5">
    <location>
        <begin position="130"/>
        <end position="149"/>
    </location>
</feature>
<evidence type="ECO:0000256" key="1">
    <source>
        <dbReference type="ARBA" id="ARBA00022475"/>
    </source>
</evidence>
<keyword evidence="3 5" id="KW-1133">Transmembrane helix</keyword>
<evidence type="ECO:0000256" key="4">
    <source>
        <dbReference type="ARBA" id="ARBA00023136"/>
    </source>
</evidence>
<keyword evidence="1 5" id="KW-1003">Cell membrane</keyword>
<name>A0A4R2RLN7_9FIRM</name>
<accession>A0A4R2RLN7</accession>
<evidence type="ECO:0000256" key="3">
    <source>
        <dbReference type="ARBA" id="ARBA00022989"/>
    </source>
</evidence>
<dbReference type="AlphaFoldDB" id="A0A4R2RLN7"/>
<feature type="transmembrane region" description="Helical" evidence="5">
    <location>
        <begin position="73"/>
        <end position="92"/>
    </location>
</feature>